<feature type="domain" description="ABC transporter" evidence="13">
    <location>
        <begin position="411"/>
        <end position="656"/>
    </location>
</feature>
<evidence type="ECO:0000256" key="4">
    <source>
        <dbReference type="ARBA" id="ARBA00022475"/>
    </source>
</evidence>
<evidence type="ECO:0000256" key="3">
    <source>
        <dbReference type="ARBA" id="ARBA00022448"/>
    </source>
</evidence>
<feature type="domain" description="ABC transporter" evidence="13">
    <location>
        <begin position="1075"/>
        <end position="1313"/>
    </location>
</feature>
<dbReference type="VEuPathDB" id="FungiDB:EYZ11_007188"/>
<dbReference type="InterPro" id="IPR036640">
    <property type="entry name" value="ABC1_TM_sf"/>
</dbReference>
<dbReference type="SMART" id="SM00382">
    <property type="entry name" value="AAA"/>
    <property type="match status" value="2"/>
</dbReference>
<keyword evidence="7" id="KW-0067">ATP-binding</keyword>
<organism evidence="15 16">
    <name type="scientific">Aspergillus tanneri</name>
    <dbReference type="NCBI Taxonomy" id="1220188"/>
    <lineage>
        <taxon>Eukaryota</taxon>
        <taxon>Fungi</taxon>
        <taxon>Dikarya</taxon>
        <taxon>Ascomycota</taxon>
        <taxon>Pezizomycotina</taxon>
        <taxon>Eurotiomycetes</taxon>
        <taxon>Eurotiomycetidae</taxon>
        <taxon>Eurotiales</taxon>
        <taxon>Aspergillaceae</taxon>
        <taxon>Aspergillus</taxon>
        <taxon>Aspergillus subgen. Circumdati</taxon>
    </lineage>
</organism>
<dbReference type="GO" id="GO:0005743">
    <property type="term" value="C:mitochondrial inner membrane"/>
    <property type="evidence" value="ECO:0007669"/>
    <property type="project" value="TreeGrafter"/>
</dbReference>
<dbReference type="PANTHER" id="PTHR43394:SF27">
    <property type="entry name" value="ATP-DEPENDENT TRANSLOCASE ABCB1-LIKE"/>
    <property type="match status" value="1"/>
</dbReference>
<evidence type="ECO:0000313" key="15">
    <source>
        <dbReference type="EMBL" id="KAA8642496.1"/>
    </source>
</evidence>
<dbReference type="GO" id="GO:0015421">
    <property type="term" value="F:ABC-type oligopeptide transporter activity"/>
    <property type="evidence" value="ECO:0007669"/>
    <property type="project" value="TreeGrafter"/>
</dbReference>
<evidence type="ECO:0000313" key="16">
    <source>
        <dbReference type="Proteomes" id="UP000324241"/>
    </source>
</evidence>
<sequence length="1319" mass="144930">MPSRDLGDRQAPVQAGQDATPANPPLNPVGSAPADADRKEEDGDPFKHLPEHEMAILKRQLDLPATKVNYMTLYRYATRNDKIILVIASLAAIIGGALMPLMTVLFGGLAGTFRSFLLGDISDSQFTSELARFSLYFLYLAIGEFVMVYLATVGFVYAGEHITAKIRERFLAAILRQNIAFFDELGAGEITTRITADTNLVQEGISEKVGLTLTAVATFVAAFVIGFVRYWKLTLILCSTVAAIVVTLGAVGSFVAKLSKKYLGHFAEGGTVAEEVISSIRNAAAFNTQEKLARRYDGYLVEAEKSGFKLKSTTSSMIGFLFLYIYLNYGLSFWMGSRFLVDGSVGLAQILTIQMAIMMGAFALGNITPNIQAITSAVAAANKIYATIDRVSPLDPLSIEGQKLEELQGNVELKNIRHIYPSRPEVVVMDDVSLLIPAGKSTALVGASGSGKSTIIGLVERFYDPVGGCVHIDGHDIKDLNLRWLRQQISLVSQEPTLFATTIFGNIKHGLIGTAHEHESEKAICELVERAARMANAHDFITSLPEGYETDIGERGFLLSGGQKQRIAIARAMVSDPKILLLDEATSALDTKSEGVVQAALDKAAQGRTTVMVAHRLSTIKNADNIVVMSHGRIVEQGTHDDLLQKKGTYYNLAEAQRIATKQESRNQDEDLILPGTDYDLWRPEFNGNRYSSNKEDQGEDPDFQVDKTRSDRTALRTAVAKKGQEDVADNYTLFTLIRFVAGLNKKEWKYMVFGLLLSAVCGGGNPTQAVFFAKCITALSLPLSESSEIRRQANFWSLMYLMLAFVQLLALISQGIAFSYCAERLTHRVRDRAFRYILRQDIAFFDKRSSGALTSFLSTETSHLAGLSGITLMTILLLVTTLVASCAIGLAVGWKLSLVCMSTIPLLLACGYFRLAMLVRLEKEKKKAYEHSASYACEATSAIRTVASLTREDDVCNHYHKQLLSQGRRLVLSVLRSSVLYAASQSLQFLCMALGFWYGGTLFGRHEYSMFQFFLCFSAVIFGAQSAGTIFSFAPDIAKARHAAASLKALFDQMPEIDSWSHDGEMVQSIEGHVEFRDVHFRYPTRPNQLVLRGLNLHVKPGQYVAFVGASGCGKSTAIALLERFYDPVLGGVYVDGKKISSFNINNYRSHLSLVSQEPTLYQGTIRENIMLGTDRDDVSEDEIVLCCKNANIYDFIISLPNGFDTLVGSKGSMLSGGQKQRLAIARALIRNPRILLLDEATSALDSESEKLVQAALDTAAKGRTTIAVAHRLSTVQKADMIYVFNQGRIIECGTHSELMQKRSAYFELVGLQNLGEM</sequence>
<dbReference type="GO" id="GO:0016887">
    <property type="term" value="F:ATP hydrolysis activity"/>
    <property type="evidence" value="ECO:0007669"/>
    <property type="project" value="InterPro"/>
</dbReference>
<dbReference type="CDD" id="cd18577">
    <property type="entry name" value="ABC_6TM_Pgp_ABCB1_D1_like"/>
    <property type="match status" value="1"/>
</dbReference>
<dbReference type="CDD" id="cd18578">
    <property type="entry name" value="ABC_6TM_Pgp_ABCB1_D2_like"/>
    <property type="match status" value="1"/>
</dbReference>
<feature type="transmembrane region" description="Helical" evidence="12">
    <location>
        <begin position="317"/>
        <end position="335"/>
    </location>
</feature>
<dbReference type="InterPro" id="IPR039421">
    <property type="entry name" value="Type_1_exporter"/>
</dbReference>
<feature type="transmembrane region" description="Helical" evidence="12">
    <location>
        <begin position="1011"/>
        <end position="1035"/>
    </location>
</feature>
<dbReference type="Gene3D" id="1.20.1560.10">
    <property type="entry name" value="ABC transporter type 1, transmembrane domain"/>
    <property type="match status" value="1"/>
</dbReference>
<name>A0A5M9MA16_9EURO</name>
<feature type="transmembrane region" description="Helical" evidence="12">
    <location>
        <begin position="133"/>
        <end position="159"/>
    </location>
</feature>
<keyword evidence="4" id="KW-1003">Cell membrane</keyword>
<feature type="compositionally biased region" description="Basic and acidic residues" evidence="11">
    <location>
        <begin position="35"/>
        <end position="45"/>
    </location>
</feature>
<dbReference type="InterPro" id="IPR011527">
    <property type="entry name" value="ABC1_TM_dom"/>
</dbReference>
<keyword evidence="10" id="KW-0325">Glycoprotein</keyword>
<keyword evidence="6" id="KW-0547">Nucleotide-binding</keyword>
<dbReference type="InterPro" id="IPR003593">
    <property type="entry name" value="AAA+_ATPase"/>
</dbReference>
<feature type="transmembrane region" description="Helical" evidence="12">
    <location>
        <begin position="800"/>
        <end position="823"/>
    </location>
</feature>
<dbReference type="CDD" id="cd03249">
    <property type="entry name" value="ABC_MTABC3_MDL1_MDL2"/>
    <property type="match status" value="2"/>
</dbReference>
<feature type="transmembrane region" description="Helical" evidence="12">
    <location>
        <begin position="209"/>
        <end position="228"/>
    </location>
</feature>
<evidence type="ECO:0000256" key="10">
    <source>
        <dbReference type="ARBA" id="ARBA00023180"/>
    </source>
</evidence>
<dbReference type="FunFam" id="1.20.1560.10:FF:000102">
    <property type="entry name" value="ABC multidrug transporter Mdr1"/>
    <property type="match status" value="1"/>
</dbReference>
<dbReference type="FunFam" id="1.20.1560.10:FF:000009">
    <property type="entry name" value="ABC transporter B family member 1"/>
    <property type="match status" value="1"/>
</dbReference>
<evidence type="ECO:0000259" key="13">
    <source>
        <dbReference type="PROSITE" id="PS50893"/>
    </source>
</evidence>
<feature type="transmembrane region" description="Helical" evidence="12">
    <location>
        <begin position="979"/>
        <end position="999"/>
    </location>
</feature>
<dbReference type="FunFam" id="3.40.50.300:FF:000302">
    <property type="entry name" value="ATP-binding cassette subfamily B member 5"/>
    <property type="match status" value="1"/>
</dbReference>
<keyword evidence="5 12" id="KW-0812">Transmembrane</keyword>
<evidence type="ECO:0000256" key="12">
    <source>
        <dbReference type="SAM" id="Phobius"/>
    </source>
</evidence>
<accession>A0A5M9MA16</accession>
<dbReference type="PROSITE" id="PS00211">
    <property type="entry name" value="ABC_TRANSPORTER_1"/>
    <property type="match status" value="2"/>
</dbReference>
<dbReference type="GO" id="GO:0090374">
    <property type="term" value="P:oligopeptide export from mitochondrion"/>
    <property type="evidence" value="ECO:0007669"/>
    <property type="project" value="TreeGrafter"/>
</dbReference>
<dbReference type="Proteomes" id="UP000324241">
    <property type="component" value="Unassembled WGS sequence"/>
</dbReference>
<feature type="transmembrane region" description="Helical" evidence="12">
    <location>
        <begin position="897"/>
        <end position="918"/>
    </location>
</feature>
<feature type="region of interest" description="Disordered" evidence="11">
    <location>
        <begin position="1"/>
        <end position="45"/>
    </location>
</feature>
<comment type="caution">
    <text evidence="15">The sequence shown here is derived from an EMBL/GenBank/DDBJ whole genome shotgun (WGS) entry which is preliminary data.</text>
</comment>
<dbReference type="PROSITE" id="PS50929">
    <property type="entry name" value="ABC_TM1F"/>
    <property type="match status" value="2"/>
</dbReference>
<evidence type="ECO:0000256" key="7">
    <source>
        <dbReference type="ARBA" id="ARBA00022840"/>
    </source>
</evidence>
<comment type="similarity">
    <text evidence="2">Belongs to the ABC transporter superfamily. ABCB family. Multidrug resistance exporter (TC 3.A.1.201) subfamily.</text>
</comment>
<feature type="transmembrane region" description="Helical" evidence="12">
    <location>
        <begin position="753"/>
        <end position="780"/>
    </location>
</feature>
<evidence type="ECO:0000256" key="8">
    <source>
        <dbReference type="ARBA" id="ARBA00022989"/>
    </source>
</evidence>
<feature type="transmembrane region" description="Helical" evidence="12">
    <location>
        <begin position="83"/>
        <end position="113"/>
    </location>
</feature>
<evidence type="ECO:0000256" key="1">
    <source>
        <dbReference type="ARBA" id="ARBA00004651"/>
    </source>
</evidence>
<comment type="subcellular location">
    <subcellularLocation>
        <location evidence="1">Cell membrane</location>
        <topology evidence="1">Multi-pass membrane protein</topology>
    </subcellularLocation>
</comment>
<feature type="transmembrane region" description="Helical" evidence="12">
    <location>
        <begin position="865"/>
        <end position="891"/>
    </location>
</feature>
<evidence type="ECO:0000256" key="2">
    <source>
        <dbReference type="ARBA" id="ARBA00007577"/>
    </source>
</evidence>
<feature type="domain" description="ABC transmembrane type-1" evidence="14">
    <location>
        <begin position="86"/>
        <end position="376"/>
    </location>
</feature>
<dbReference type="PANTHER" id="PTHR43394">
    <property type="entry name" value="ATP-DEPENDENT PERMEASE MDL1, MITOCHONDRIAL"/>
    <property type="match status" value="1"/>
</dbReference>
<evidence type="ECO:0000256" key="6">
    <source>
        <dbReference type="ARBA" id="ARBA00022741"/>
    </source>
</evidence>
<keyword evidence="8 12" id="KW-1133">Transmembrane helix</keyword>
<dbReference type="Pfam" id="PF00664">
    <property type="entry name" value="ABC_membrane"/>
    <property type="match status" value="2"/>
</dbReference>
<dbReference type="PROSITE" id="PS50893">
    <property type="entry name" value="ABC_TRANSPORTER_2"/>
    <property type="match status" value="2"/>
</dbReference>
<dbReference type="Pfam" id="PF00005">
    <property type="entry name" value="ABC_tran"/>
    <property type="match status" value="2"/>
</dbReference>
<gene>
    <name evidence="15" type="primary">MDR1_5</name>
    <name evidence="15" type="ORF">ATNIH1004_011441</name>
</gene>
<feature type="transmembrane region" description="Helical" evidence="12">
    <location>
        <begin position="234"/>
        <end position="256"/>
    </location>
</feature>
<dbReference type="GO" id="GO:0005524">
    <property type="term" value="F:ATP binding"/>
    <property type="evidence" value="ECO:0007669"/>
    <property type="project" value="UniProtKB-KW"/>
</dbReference>
<evidence type="ECO:0000256" key="9">
    <source>
        <dbReference type="ARBA" id="ARBA00023136"/>
    </source>
</evidence>
<dbReference type="OrthoDB" id="6500128at2759"/>
<reference evidence="15 16" key="1">
    <citation type="submission" date="2019-08" db="EMBL/GenBank/DDBJ databases">
        <title>The genome sequence of a newly discovered highly antifungal drug resistant Aspergillus species, Aspergillus tanneri NIH 1004.</title>
        <authorList>
            <person name="Mounaud S."/>
            <person name="Singh I."/>
            <person name="Joardar V."/>
            <person name="Pakala S."/>
            <person name="Pakala S."/>
            <person name="Venepally P."/>
            <person name="Chung J.K."/>
            <person name="Losada L."/>
            <person name="Nierman W.C."/>
        </authorList>
    </citation>
    <scope>NUCLEOTIDE SEQUENCE [LARGE SCALE GENOMIC DNA]</scope>
    <source>
        <strain evidence="15 16">NIH1004</strain>
    </source>
</reference>
<dbReference type="SUPFAM" id="SSF90123">
    <property type="entry name" value="ABC transporter transmembrane region"/>
    <property type="match status" value="2"/>
</dbReference>
<evidence type="ECO:0000256" key="5">
    <source>
        <dbReference type="ARBA" id="ARBA00022692"/>
    </source>
</evidence>
<evidence type="ECO:0000256" key="11">
    <source>
        <dbReference type="SAM" id="MobiDB-lite"/>
    </source>
</evidence>
<proteinExistence type="inferred from homology"/>
<dbReference type="RefSeq" id="XP_033421858.1">
    <property type="nucleotide sequence ID" value="XM_033576003.1"/>
</dbReference>
<keyword evidence="3" id="KW-0813">Transport</keyword>
<dbReference type="InterPro" id="IPR027417">
    <property type="entry name" value="P-loop_NTPase"/>
</dbReference>
<protein>
    <submittedName>
        <fullName evidence="15">GTPase-activating protein</fullName>
    </submittedName>
</protein>
<dbReference type="EMBL" id="QUQM01000008">
    <property type="protein sequence ID" value="KAA8642496.1"/>
    <property type="molecule type" value="Genomic_DNA"/>
</dbReference>
<dbReference type="GeneID" id="54334142"/>
<evidence type="ECO:0000259" key="14">
    <source>
        <dbReference type="PROSITE" id="PS50929"/>
    </source>
</evidence>
<keyword evidence="9 12" id="KW-0472">Membrane</keyword>
<dbReference type="FunFam" id="3.40.50.300:FF:000251">
    <property type="entry name" value="ABC transporter B family member 19"/>
    <property type="match status" value="1"/>
</dbReference>
<dbReference type="InterPro" id="IPR017871">
    <property type="entry name" value="ABC_transporter-like_CS"/>
</dbReference>
<feature type="transmembrane region" description="Helical" evidence="12">
    <location>
        <begin position="347"/>
        <end position="367"/>
    </location>
</feature>
<dbReference type="SUPFAM" id="SSF52540">
    <property type="entry name" value="P-loop containing nucleoside triphosphate hydrolases"/>
    <property type="match status" value="2"/>
</dbReference>
<dbReference type="Gene3D" id="3.40.50.300">
    <property type="entry name" value="P-loop containing nucleotide triphosphate hydrolases"/>
    <property type="match status" value="2"/>
</dbReference>
<dbReference type="InterPro" id="IPR003439">
    <property type="entry name" value="ABC_transporter-like_ATP-bd"/>
</dbReference>
<feature type="domain" description="ABC transmembrane type-1" evidence="14">
    <location>
        <begin position="753"/>
        <end position="1040"/>
    </location>
</feature>
<dbReference type="GO" id="GO:0005886">
    <property type="term" value="C:plasma membrane"/>
    <property type="evidence" value="ECO:0007669"/>
    <property type="project" value="UniProtKB-SubCell"/>
</dbReference>